<gene>
    <name evidence="17" type="ORF">SAMN04487906_0244</name>
</gene>
<dbReference type="UniPathway" id="UPA00277">
    <property type="reaction ID" value="UER00407"/>
</dbReference>
<dbReference type="InterPro" id="IPR023468">
    <property type="entry name" value="Riboflavin_kinase"/>
</dbReference>
<evidence type="ECO:0000256" key="10">
    <source>
        <dbReference type="ARBA" id="ARBA00022827"/>
    </source>
</evidence>
<evidence type="ECO:0000256" key="11">
    <source>
        <dbReference type="ARBA" id="ARBA00022840"/>
    </source>
</evidence>
<keyword evidence="12" id="KW-0511">Multifunctional enzyme</keyword>
<comment type="function">
    <text evidence="1">Catalyzes the phosphorylation of riboflavin to FMN followed by the adenylation of FMN to FAD.</text>
</comment>
<evidence type="ECO:0000313" key="17">
    <source>
        <dbReference type="EMBL" id="SFS38320.1"/>
    </source>
</evidence>
<evidence type="ECO:0000256" key="3">
    <source>
        <dbReference type="ARBA" id="ARBA00005201"/>
    </source>
</evidence>
<dbReference type="PANTHER" id="PTHR22749:SF6">
    <property type="entry name" value="RIBOFLAVIN KINASE"/>
    <property type="match status" value="1"/>
</dbReference>
<feature type="domain" description="Riboflavin kinase" evidence="16">
    <location>
        <begin position="190"/>
        <end position="315"/>
    </location>
</feature>
<dbReference type="InterPro" id="IPR002606">
    <property type="entry name" value="Riboflavin_kinase_bac"/>
</dbReference>
<dbReference type="SMART" id="SM00904">
    <property type="entry name" value="Flavokinase"/>
    <property type="match status" value="1"/>
</dbReference>
<dbReference type="SUPFAM" id="SSF52374">
    <property type="entry name" value="Nucleotidylyl transferase"/>
    <property type="match status" value="1"/>
</dbReference>
<evidence type="ECO:0000256" key="14">
    <source>
        <dbReference type="ARBA" id="ARBA00049494"/>
    </source>
</evidence>
<comment type="catalytic activity">
    <reaction evidence="14 15">
        <text>FMN + ATP + H(+) = FAD + diphosphate</text>
        <dbReference type="Rhea" id="RHEA:17237"/>
        <dbReference type="ChEBI" id="CHEBI:15378"/>
        <dbReference type="ChEBI" id="CHEBI:30616"/>
        <dbReference type="ChEBI" id="CHEBI:33019"/>
        <dbReference type="ChEBI" id="CHEBI:57692"/>
        <dbReference type="ChEBI" id="CHEBI:58210"/>
        <dbReference type="EC" id="2.7.7.2"/>
    </reaction>
</comment>
<dbReference type="EC" id="2.7.1.26" evidence="15"/>
<keyword evidence="11 15" id="KW-0067">ATP-binding</keyword>
<proteinExistence type="inferred from homology"/>
<evidence type="ECO:0000313" key="18">
    <source>
        <dbReference type="Proteomes" id="UP000183209"/>
    </source>
</evidence>
<dbReference type="GO" id="GO:0009398">
    <property type="term" value="P:FMN biosynthetic process"/>
    <property type="evidence" value="ECO:0007669"/>
    <property type="project" value="UniProtKB-UniRule"/>
</dbReference>
<dbReference type="UniPathway" id="UPA00276">
    <property type="reaction ID" value="UER00406"/>
</dbReference>
<dbReference type="CDD" id="cd02064">
    <property type="entry name" value="FAD_synthetase_N"/>
    <property type="match status" value="1"/>
</dbReference>
<dbReference type="Proteomes" id="UP000183209">
    <property type="component" value="Unassembled WGS sequence"/>
</dbReference>
<dbReference type="Pfam" id="PF01687">
    <property type="entry name" value="Flavokinase"/>
    <property type="match status" value="1"/>
</dbReference>
<dbReference type="InterPro" id="IPR023465">
    <property type="entry name" value="Riboflavin_kinase_dom_sf"/>
</dbReference>
<keyword evidence="6 15" id="KW-0808">Transferase</keyword>
<keyword evidence="7 15" id="KW-0548">Nucleotidyltransferase</keyword>
<dbReference type="GO" id="GO:0008531">
    <property type="term" value="F:riboflavin kinase activity"/>
    <property type="evidence" value="ECO:0007669"/>
    <property type="project" value="UniProtKB-UniRule"/>
</dbReference>
<evidence type="ECO:0000256" key="8">
    <source>
        <dbReference type="ARBA" id="ARBA00022741"/>
    </source>
</evidence>
<dbReference type="GO" id="GO:0003919">
    <property type="term" value="F:FMN adenylyltransferase activity"/>
    <property type="evidence" value="ECO:0007669"/>
    <property type="project" value="UniProtKB-UniRule"/>
</dbReference>
<evidence type="ECO:0000259" key="16">
    <source>
        <dbReference type="SMART" id="SM00904"/>
    </source>
</evidence>
<dbReference type="RefSeq" id="WP_275126036.1">
    <property type="nucleotide sequence ID" value="NZ_FPAG01000001.1"/>
</dbReference>
<dbReference type="Gene3D" id="3.40.50.620">
    <property type="entry name" value="HUPs"/>
    <property type="match status" value="1"/>
</dbReference>
<dbReference type="Pfam" id="PF06574">
    <property type="entry name" value="FAD_syn"/>
    <property type="match status" value="1"/>
</dbReference>
<comment type="similarity">
    <text evidence="15">Belongs to the ribF family.</text>
</comment>
<keyword evidence="5 15" id="KW-0288">FMN</keyword>
<evidence type="ECO:0000256" key="12">
    <source>
        <dbReference type="ARBA" id="ARBA00023268"/>
    </source>
</evidence>
<evidence type="ECO:0000256" key="1">
    <source>
        <dbReference type="ARBA" id="ARBA00002121"/>
    </source>
</evidence>
<reference evidence="17 18" key="1">
    <citation type="submission" date="2016-10" db="EMBL/GenBank/DDBJ databases">
        <authorList>
            <person name="de Groot N.N."/>
        </authorList>
    </citation>
    <scope>NUCLEOTIDE SEQUENCE [LARGE SCALE GENOMIC DNA]</scope>
    <source>
        <strain evidence="17 18">CGMCC 1.6114</strain>
    </source>
</reference>
<comment type="catalytic activity">
    <reaction evidence="13 15">
        <text>riboflavin + ATP = FMN + ADP + H(+)</text>
        <dbReference type="Rhea" id="RHEA:14357"/>
        <dbReference type="ChEBI" id="CHEBI:15378"/>
        <dbReference type="ChEBI" id="CHEBI:30616"/>
        <dbReference type="ChEBI" id="CHEBI:57986"/>
        <dbReference type="ChEBI" id="CHEBI:58210"/>
        <dbReference type="ChEBI" id="CHEBI:456216"/>
        <dbReference type="EC" id="2.7.1.26"/>
    </reaction>
</comment>
<keyword evidence="9 15" id="KW-0418">Kinase</keyword>
<evidence type="ECO:0000256" key="5">
    <source>
        <dbReference type="ARBA" id="ARBA00022643"/>
    </source>
</evidence>
<dbReference type="EC" id="2.7.7.2" evidence="15"/>
<organism evidence="17 18">
    <name type="scientific">Zhouia amylolytica</name>
    <dbReference type="NCBI Taxonomy" id="376730"/>
    <lineage>
        <taxon>Bacteria</taxon>
        <taxon>Pseudomonadati</taxon>
        <taxon>Bacteroidota</taxon>
        <taxon>Flavobacteriia</taxon>
        <taxon>Flavobacteriales</taxon>
        <taxon>Flavobacteriaceae</taxon>
        <taxon>Zhouia</taxon>
    </lineage>
</organism>
<evidence type="ECO:0000256" key="13">
    <source>
        <dbReference type="ARBA" id="ARBA00047880"/>
    </source>
</evidence>
<evidence type="ECO:0000256" key="9">
    <source>
        <dbReference type="ARBA" id="ARBA00022777"/>
    </source>
</evidence>
<dbReference type="NCBIfam" id="NF004160">
    <property type="entry name" value="PRK05627.1-3"/>
    <property type="match status" value="1"/>
</dbReference>
<dbReference type="PANTHER" id="PTHR22749">
    <property type="entry name" value="RIBOFLAVIN KINASE/FMN ADENYLYLTRANSFERASE"/>
    <property type="match status" value="1"/>
</dbReference>
<dbReference type="Gene3D" id="2.40.30.30">
    <property type="entry name" value="Riboflavin kinase-like"/>
    <property type="match status" value="1"/>
</dbReference>
<sequence length="317" mass="36240">MLKINKTQVVIKRNLSDYNEEYFSVVTIGTFDGVHVGHKKIIKRLIESARANDLKATILTFFPHPRMVLQQDADLKLINTLDEKIAILEKTGLDVLVIHPFTKSFSRLSASEYVQEALVKNLNAKKVIIGYDHRFGRNRTATIKDLQVYGETYGFEVEEISAEEINEVSVSSTKIRKALAEGDIKTANEFLGYEFMLNGVITKGKGLGRQIDFPTANLYIEEKYKLIPKDGVYVVKSILDDREVFGMMNIGYNPTVNGVKKSIEIHFFDFDEDLYGKKIQIDMLTRLRNEQRFDSIDMLQQQLKKDKLNALAFINAQ</sequence>
<evidence type="ECO:0000256" key="2">
    <source>
        <dbReference type="ARBA" id="ARBA00004726"/>
    </source>
</evidence>
<evidence type="ECO:0000256" key="4">
    <source>
        <dbReference type="ARBA" id="ARBA00022630"/>
    </source>
</evidence>
<keyword evidence="8 15" id="KW-0547">Nucleotide-binding</keyword>
<dbReference type="GO" id="GO:0005524">
    <property type="term" value="F:ATP binding"/>
    <property type="evidence" value="ECO:0007669"/>
    <property type="project" value="UniProtKB-UniRule"/>
</dbReference>
<dbReference type="NCBIfam" id="NF004162">
    <property type="entry name" value="PRK05627.1-5"/>
    <property type="match status" value="1"/>
</dbReference>
<dbReference type="GO" id="GO:0006747">
    <property type="term" value="P:FAD biosynthetic process"/>
    <property type="evidence" value="ECO:0007669"/>
    <property type="project" value="UniProtKB-UniRule"/>
</dbReference>
<dbReference type="InterPro" id="IPR014729">
    <property type="entry name" value="Rossmann-like_a/b/a_fold"/>
</dbReference>
<dbReference type="SUPFAM" id="SSF82114">
    <property type="entry name" value="Riboflavin kinase-like"/>
    <property type="match status" value="1"/>
</dbReference>
<dbReference type="FunFam" id="3.40.50.620:FF:000021">
    <property type="entry name" value="Riboflavin biosynthesis protein"/>
    <property type="match status" value="1"/>
</dbReference>
<dbReference type="InterPro" id="IPR015864">
    <property type="entry name" value="FAD_synthase"/>
</dbReference>
<name>A0A1I6PDU9_9FLAO</name>
<evidence type="ECO:0000256" key="6">
    <source>
        <dbReference type="ARBA" id="ARBA00022679"/>
    </source>
</evidence>
<evidence type="ECO:0000256" key="7">
    <source>
        <dbReference type="ARBA" id="ARBA00022695"/>
    </source>
</evidence>
<comment type="pathway">
    <text evidence="2 15">Cofactor biosynthesis; FAD biosynthesis; FAD from FMN: step 1/1.</text>
</comment>
<dbReference type="InterPro" id="IPR015865">
    <property type="entry name" value="Riboflavin_kinase_bac/euk"/>
</dbReference>
<dbReference type="GO" id="GO:0009231">
    <property type="term" value="P:riboflavin biosynthetic process"/>
    <property type="evidence" value="ECO:0007669"/>
    <property type="project" value="InterPro"/>
</dbReference>
<accession>A0A1I6PDU9</accession>
<evidence type="ECO:0000256" key="15">
    <source>
        <dbReference type="PIRNR" id="PIRNR004491"/>
    </source>
</evidence>
<keyword evidence="4 15" id="KW-0285">Flavoprotein</keyword>
<protein>
    <recommendedName>
        <fullName evidence="15">Riboflavin biosynthesis protein</fullName>
    </recommendedName>
    <domain>
        <recommendedName>
            <fullName evidence="15">Riboflavin kinase</fullName>
            <ecNumber evidence="15">2.7.1.26</ecNumber>
        </recommendedName>
        <alternativeName>
            <fullName evidence="15">Flavokinase</fullName>
        </alternativeName>
    </domain>
    <domain>
        <recommendedName>
            <fullName evidence="15">FMN adenylyltransferase</fullName>
            <ecNumber evidence="15">2.7.7.2</ecNumber>
        </recommendedName>
        <alternativeName>
            <fullName evidence="15">FAD pyrophosphorylase</fullName>
        </alternativeName>
        <alternativeName>
            <fullName evidence="15">FAD synthase</fullName>
        </alternativeName>
    </domain>
</protein>
<comment type="pathway">
    <text evidence="3 15">Cofactor biosynthesis; FMN biosynthesis; FMN from riboflavin (ATP route): step 1/1.</text>
</comment>
<dbReference type="EMBL" id="FPAG01000001">
    <property type="protein sequence ID" value="SFS38320.1"/>
    <property type="molecule type" value="Genomic_DNA"/>
</dbReference>
<dbReference type="NCBIfam" id="TIGR00083">
    <property type="entry name" value="ribF"/>
    <property type="match status" value="1"/>
</dbReference>
<dbReference type="AlphaFoldDB" id="A0A1I6PDU9"/>
<keyword evidence="10 15" id="KW-0274">FAD</keyword>
<dbReference type="PIRSF" id="PIRSF004491">
    <property type="entry name" value="FAD_Synth"/>
    <property type="match status" value="1"/>
</dbReference>